<dbReference type="Gene3D" id="3.40.50.300">
    <property type="entry name" value="P-loop containing nucleotide triphosphate hydrolases"/>
    <property type="match status" value="1"/>
</dbReference>
<evidence type="ECO:0000256" key="2">
    <source>
        <dbReference type="ARBA" id="ARBA00022741"/>
    </source>
</evidence>
<dbReference type="Gene3D" id="1.10.287.130">
    <property type="match status" value="1"/>
</dbReference>
<dbReference type="Pfam" id="PF03308">
    <property type="entry name" value="MeaB"/>
    <property type="match status" value="1"/>
</dbReference>
<evidence type="ECO:0000313" key="8">
    <source>
        <dbReference type="EMBL" id="KFM72415.1"/>
    </source>
</evidence>
<proteinExistence type="inferred from homology"/>
<dbReference type="GO" id="GO:0005525">
    <property type="term" value="F:GTP binding"/>
    <property type="evidence" value="ECO:0007669"/>
    <property type="project" value="UniProtKB-KW"/>
</dbReference>
<protein>
    <submittedName>
        <fullName evidence="8">Methylmalonic aciduria type A-like protein, mitochondrial</fullName>
    </submittedName>
</protein>
<dbReference type="OMA" id="WMWERID"/>
<dbReference type="STRING" id="407821.A0A087U4X6"/>
<dbReference type="SUPFAM" id="SSF52540">
    <property type="entry name" value="P-loop containing nucleoside triphosphate hydrolases"/>
    <property type="match status" value="1"/>
</dbReference>
<keyword evidence="4" id="KW-0342">GTP-binding</keyword>
<dbReference type="InterPro" id="IPR005129">
    <property type="entry name" value="GTPase_ArgK"/>
</dbReference>
<evidence type="ECO:0000256" key="1">
    <source>
        <dbReference type="ARBA" id="ARBA00009625"/>
    </source>
</evidence>
<keyword evidence="3" id="KW-0378">Hydrolase</keyword>
<keyword evidence="2" id="KW-0547">Nucleotide-binding</keyword>
<dbReference type="AlphaFoldDB" id="A0A087U4X6"/>
<feature type="non-terminal residue" evidence="8">
    <location>
        <position position="395"/>
    </location>
</feature>
<dbReference type="FunFam" id="3.40.50.300:FF:000647">
    <property type="entry name" value="Methylmalonic aciduria type A homolog, mitochondrial"/>
    <property type="match status" value="1"/>
</dbReference>
<comment type="subunit">
    <text evidence="7">Homodimer. Interacts with MMUT (the apoenzyme form); the interaction is GTP dependent.</text>
</comment>
<dbReference type="PANTHER" id="PTHR23408:SF3">
    <property type="entry name" value="METHYLMALONIC ACIDURIA TYPE A PROTEIN, MITOCHONDRIAL"/>
    <property type="match status" value="1"/>
</dbReference>
<dbReference type="NCBIfam" id="NF006958">
    <property type="entry name" value="PRK09435.1"/>
    <property type="match status" value="1"/>
</dbReference>
<reference evidence="8 9" key="1">
    <citation type="submission" date="2013-11" db="EMBL/GenBank/DDBJ databases">
        <title>Genome sequencing of Stegodyphus mimosarum.</title>
        <authorList>
            <person name="Bechsgaard J."/>
        </authorList>
    </citation>
    <scope>NUCLEOTIDE SEQUENCE [LARGE SCALE GENOMIC DNA]</scope>
</reference>
<evidence type="ECO:0000256" key="5">
    <source>
        <dbReference type="ARBA" id="ARBA00048548"/>
    </source>
</evidence>
<evidence type="ECO:0000256" key="3">
    <source>
        <dbReference type="ARBA" id="ARBA00022801"/>
    </source>
</evidence>
<name>A0A087U4X6_STEMI</name>
<dbReference type="PANTHER" id="PTHR23408">
    <property type="entry name" value="METHYLMALONYL-COA MUTASE"/>
    <property type="match status" value="1"/>
</dbReference>
<comment type="catalytic activity">
    <reaction evidence="5">
        <text>GTP + H2O = GDP + phosphate + H(+)</text>
        <dbReference type="Rhea" id="RHEA:19669"/>
        <dbReference type="ChEBI" id="CHEBI:15377"/>
        <dbReference type="ChEBI" id="CHEBI:15378"/>
        <dbReference type="ChEBI" id="CHEBI:37565"/>
        <dbReference type="ChEBI" id="CHEBI:43474"/>
        <dbReference type="ChEBI" id="CHEBI:58189"/>
    </reaction>
</comment>
<dbReference type="InterPro" id="IPR027417">
    <property type="entry name" value="P-loop_NTPase"/>
</dbReference>
<gene>
    <name evidence="8" type="ORF">X975_14857</name>
</gene>
<comment type="function">
    <text evidence="6">GTPase, binds and hydrolyzes GTP. Involved in intracellular vitamin B12 metabolism, mediates the transport of cobalamin (Cbl) into mitochondria for the final steps of adenosylcobalamin (AdoCbl) synthesis. Functions as a G-protein chaperone that assists AdoCbl cofactor delivery from MMAB to the methylmalonyl-CoA mutase (MMUT). Plays a dual role as both a protectase and a reactivase for MMUT. Protects MMUT from progressive inactivation by oxidation by decreasing the rate of the formation of the oxidized inactive cofactor hydroxocobalamin (OH2Cbl). Additionally acts a reactivase by promoting the replacement of OH2Cbl by the active cofactor AdoCbl, restoring the activity of MMUT in the presence and hydrolysis of GTP.</text>
</comment>
<dbReference type="NCBIfam" id="TIGR00750">
    <property type="entry name" value="lao"/>
    <property type="match status" value="1"/>
</dbReference>
<dbReference type="GO" id="GO:0005737">
    <property type="term" value="C:cytoplasm"/>
    <property type="evidence" value="ECO:0007669"/>
    <property type="project" value="TreeGrafter"/>
</dbReference>
<dbReference type="CDD" id="cd03114">
    <property type="entry name" value="MMAA-like"/>
    <property type="match status" value="1"/>
</dbReference>
<dbReference type="Proteomes" id="UP000054359">
    <property type="component" value="Unassembled WGS sequence"/>
</dbReference>
<evidence type="ECO:0000256" key="7">
    <source>
        <dbReference type="ARBA" id="ARBA00062796"/>
    </source>
</evidence>
<organism evidence="8 9">
    <name type="scientific">Stegodyphus mimosarum</name>
    <name type="common">African social velvet spider</name>
    <dbReference type="NCBI Taxonomy" id="407821"/>
    <lineage>
        <taxon>Eukaryota</taxon>
        <taxon>Metazoa</taxon>
        <taxon>Ecdysozoa</taxon>
        <taxon>Arthropoda</taxon>
        <taxon>Chelicerata</taxon>
        <taxon>Arachnida</taxon>
        <taxon>Araneae</taxon>
        <taxon>Araneomorphae</taxon>
        <taxon>Entelegynae</taxon>
        <taxon>Eresoidea</taxon>
        <taxon>Eresidae</taxon>
        <taxon>Stegodyphus</taxon>
    </lineage>
</organism>
<keyword evidence="9" id="KW-1185">Reference proteome</keyword>
<dbReference type="GO" id="GO:0003924">
    <property type="term" value="F:GTPase activity"/>
    <property type="evidence" value="ECO:0007669"/>
    <property type="project" value="InterPro"/>
</dbReference>
<evidence type="ECO:0000256" key="4">
    <source>
        <dbReference type="ARBA" id="ARBA00023134"/>
    </source>
</evidence>
<dbReference type="Gene3D" id="1.20.5.170">
    <property type="match status" value="1"/>
</dbReference>
<comment type="similarity">
    <text evidence="1">Belongs to the SIMIBI class G3E GTPase family. ArgK/MeaB subfamily.</text>
</comment>
<dbReference type="OrthoDB" id="1476984at2759"/>
<evidence type="ECO:0000256" key="6">
    <source>
        <dbReference type="ARBA" id="ARBA00056794"/>
    </source>
</evidence>
<accession>A0A087U4X6</accession>
<sequence length="395" mass="43937">MNRFMKISLYLGASFKMFVWQTRNQILYKPKSCRLSHFQMFSVSALEDPNSGISARELQKITSLLEGLRHGDRSALACAITLVESQNQQKVAAAQYLLSLVLKDARKRYSFLGQKALSFRVGLTGPPGAGKSTFIETLGKLLTSKGYKVAVLAVDPSSSTTGGSLLGDKTRMPELSRDHNAFVRASPTSGCLGGVTRSTNEAIALCECAGYDIIIVETVGVGQSEFHVSYMVDMFVMIVSPAGGDELQGLKKGIVELVDLIVVNKSDGDLVPSARLIQTEYVSALKFVRQRFRSWRPIVLRVSSRTKEGIENLWEEMLDFQETLLESGELELNRKNQYNKWLWTHVEHNLLNAFKKHPNVKSLIKDMEIKVQEGIVTPGQASDILLEAFLKPLFK</sequence>
<evidence type="ECO:0000313" key="9">
    <source>
        <dbReference type="Proteomes" id="UP000054359"/>
    </source>
</evidence>
<dbReference type="EMBL" id="KK118187">
    <property type="protein sequence ID" value="KFM72415.1"/>
    <property type="molecule type" value="Genomic_DNA"/>
</dbReference>